<evidence type="ECO:0000313" key="1">
    <source>
        <dbReference type="EMBL" id="PWA65803.1"/>
    </source>
</evidence>
<dbReference type="AlphaFoldDB" id="A0A2U1MX07"/>
<keyword evidence="2" id="KW-1185">Reference proteome</keyword>
<dbReference type="EMBL" id="PKPP01004157">
    <property type="protein sequence ID" value="PWA65803.1"/>
    <property type="molecule type" value="Genomic_DNA"/>
</dbReference>
<sequence>MGHFAGGHKLRALTVSTSDHNIAVDRSATVAVSTRRRCGPRPTAVAPASSIDFTSVSVKSGIQY</sequence>
<gene>
    <name evidence="1" type="ORF">CTI12_AA173660</name>
</gene>
<accession>A0A2U1MX07</accession>
<evidence type="ECO:0000313" key="2">
    <source>
        <dbReference type="Proteomes" id="UP000245207"/>
    </source>
</evidence>
<dbReference type="Proteomes" id="UP000245207">
    <property type="component" value="Unassembled WGS sequence"/>
</dbReference>
<proteinExistence type="predicted"/>
<organism evidence="1 2">
    <name type="scientific">Artemisia annua</name>
    <name type="common">Sweet wormwood</name>
    <dbReference type="NCBI Taxonomy" id="35608"/>
    <lineage>
        <taxon>Eukaryota</taxon>
        <taxon>Viridiplantae</taxon>
        <taxon>Streptophyta</taxon>
        <taxon>Embryophyta</taxon>
        <taxon>Tracheophyta</taxon>
        <taxon>Spermatophyta</taxon>
        <taxon>Magnoliopsida</taxon>
        <taxon>eudicotyledons</taxon>
        <taxon>Gunneridae</taxon>
        <taxon>Pentapetalae</taxon>
        <taxon>asterids</taxon>
        <taxon>campanulids</taxon>
        <taxon>Asterales</taxon>
        <taxon>Asteraceae</taxon>
        <taxon>Asteroideae</taxon>
        <taxon>Anthemideae</taxon>
        <taxon>Artemisiinae</taxon>
        <taxon>Artemisia</taxon>
    </lineage>
</organism>
<protein>
    <submittedName>
        <fullName evidence="1">Uncharacterized protein</fullName>
    </submittedName>
</protein>
<comment type="caution">
    <text evidence="1">The sequence shown here is derived from an EMBL/GenBank/DDBJ whole genome shotgun (WGS) entry which is preliminary data.</text>
</comment>
<reference evidence="1 2" key="1">
    <citation type="journal article" date="2018" name="Mol. Plant">
        <title>The genome of Artemisia annua provides insight into the evolution of Asteraceae family and artemisinin biosynthesis.</title>
        <authorList>
            <person name="Shen Q."/>
            <person name="Zhang L."/>
            <person name="Liao Z."/>
            <person name="Wang S."/>
            <person name="Yan T."/>
            <person name="Shi P."/>
            <person name="Liu M."/>
            <person name="Fu X."/>
            <person name="Pan Q."/>
            <person name="Wang Y."/>
            <person name="Lv Z."/>
            <person name="Lu X."/>
            <person name="Zhang F."/>
            <person name="Jiang W."/>
            <person name="Ma Y."/>
            <person name="Chen M."/>
            <person name="Hao X."/>
            <person name="Li L."/>
            <person name="Tang Y."/>
            <person name="Lv G."/>
            <person name="Zhou Y."/>
            <person name="Sun X."/>
            <person name="Brodelius P.E."/>
            <person name="Rose J.K.C."/>
            <person name="Tang K."/>
        </authorList>
    </citation>
    <scope>NUCLEOTIDE SEQUENCE [LARGE SCALE GENOMIC DNA]</scope>
    <source>
        <strain evidence="2">cv. Huhao1</strain>
        <tissue evidence="1">Leaf</tissue>
    </source>
</reference>
<name>A0A2U1MX07_ARTAN</name>